<feature type="transmembrane region" description="Helical" evidence="1">
    <location>
        <begin position="44"/>
        <end position="65"/>
    </location>
</feature>
<dbReference type="RefSeq" id="WP_131924536.1">
    <property type="nucleotide sequence ID" value="NZ_SMAG01000004.1"/>
</dbReference>
<dbReference type="PANTHER" id="PTHR34473">
    <property type="entry name" value="UPF0699 TRANSMEMBRANE PROTEIN YDBS"/>
    <property type="match status" value="1"/>
</dbReference>
<evidence type="ECO:0000256" key="1">
    <source>
        <dbReference type="SAM" id="Phobius"/>
    </source>
</evidence>
<evidence type="ECO:0000313" key="4">
    <source>
        <dbReference type="Proteomes" id="UP000294937"/>
    </source>
</evidence>
<evidence type="ECO:0000259" key="2">
    <source>
        <dbReference type="Pfam" id="PF03703"/>
    </source>
</evidence>
<organism evidence="3 4">
    <name type="scientific">Hazenella coriacea</name>
    <dbReference type="NCBI Taxonomy" id="1179467"/>
    <lineage>
        <taxon>Bacteria</taxon>
        <taxon>Bacillati</taxon>
        <taxon>Bacillota</taxon>
        <taxon>Bacilli</taxon>
        <taxon>Bacillales</taxon>
        <taxon>Thermoactinomycetaceae</taxon>
        <taxon>Hazenella</taxon>
    </lineage>
</organism>
<dbReference type="PIRSF" id="PIRSF026631">
    <property type="entry name" value="UCP026631"/>
    <property type="match status" value="1"/>
</dbReference>
<reference evidence="3 4" key="1">
    <citation type="submission" date="2019-03" db="EMBL/GenBank/DDBJ databases">
        <title>Genomic Encyclopedia of Type Strains, Phase IV (KMG-IV): sequencing the most valuable type-strain genomes for metagenomic binning, comparative biology and taxonomic classification.</title>
        <authorList>
            <person name="Goeker M."/>
        </authorList>
    </citation>
    <scope>NUCLEOTIDE SEQUENCE [LARGE SCALE GENOMIC DNA]</scope>
    <source>
        <strain evidence="3 4">DSM 45707</strain>
    </source>
</reference>
<feature type="transmembrane region" description="Helical" evidence="1">
    <location>
        <begin position="390"/>
        <end position="408"/>
    </location>
</feature>
<feature type="transmembrane region" description="Helical" evidence="1">
    <location>
        <begin position="228"/>
        <end position="249"/>
    </location>
</feature>
<dbReference type="AlphaFoldDB" id="A0A4R3L569"/>
<proteinExistence type="predicted"/>
<keyword evidence="1" id="KW-0472">Membrane</keyword>
<feature type="domain" description="YdbS-like PH" evidence="2">
    <location>
        <begin position="412"/>
        <end position="488"/>
    </location>
</feature>
<feature type="transmembrane region" description="Helical" evidence="1">
    <location>
        <begin position="187"/>
        <end position="208"/>
    </location>
</feature>
<keyword evidence="4" id="KW-1185">Reference proteome</keyword>
<feature type="domain" description="YdbS-like PH" evidence="2">
    <location>
        <begin position="258"/>
        <end position="334"/>
    </location>
</feature>
<gene>
    <name evidence="3" type="ORF">EDD58_10414</name>
</gene>
<sequence length="499" mass="57559">MTKIKRYSPLIILFDLGKLLRNSSFFAIYLYVVNTNSESFFIKYGRIVFLIAVGLTLFSIVYKWFTHKYELDDQSFHLYKGLFSKSEQTIPFSKIQNVNRHTSLFHRIFKMTSIHFETAMTGENATIKFKVISQIDAELMEEHIKNMVLADSVDLNHEFADPRLEVEHQSPNRTIHFQPTKKDILKASFTSLSFLVFIPLIGSFYYKINEFFHVEDTVEGFFEKIISSWWFVTIIVIVLVIASAIFGIAKTFFKYGKYEISSDSNHIYITRGVIDETALSISKEKVQAIEIDQSLIKRLLGLAEVKLTSAGGLSSGEDTYEINTLYPFLPVNKAYQMVSDILPSYVITQEMNRLPKKSFWVRILRPSWIWIIATGALFYFKPTILDVEQAWIILSALLLLCVLIARLLNFSHTRYVINDHFIQFKKGILTTSLFVSKREKVIEVKVTRNIVQKMLGLASIETTNRGKPVHHAGVDDVPTELANSFLLWYVGRKNEIKVE</sequence>
<dbReference type="PANTHER" id="PTHR34473:SF2">
    <property type="entry name" value="UPF0699 TRANSMEMBRANE PROTEIN YDBT"/>
    <property type="match status" value="1"/>
</dbReference>
<comment type="caution">
    <text evidence="3">The sequence shown here is derived from an EMBL/GenBank/DDBJ whole genome shotgun (WGS) entry which is preliminary data.</text>
</comment>
<feature type="transmembrane region" description="Helical" evidence="1">
    <location>
        <begin position="359"/>
        <end position="378"/>
    </location>
</feature>
<protein>
    <submittedName>
        <fullName evidence="3">Putative membrane protein</fullName>
    </submittedName>
</protein>
<dbReference type="Proteomes" id="UP000294937">
    <property type="component" value="Unassembled WGS sequence"/>
</dbReference>
<dbReference type="EMBL" id="SMAG01000004">
    <property type="protein sequence ID" value="TCS94148.1"/>
    <property type="molecule type" value="Genomic_DNA"/>
</dbReference>
<feature type="transmembrane region" description="Helical" evidence="1">
    <location>
        <begin position="12"/>
        <end position="32"/>
    </location>
</feature>
<dbReference type="InterPro" id="IPR014529">
    <property type="entry name" value="UCP026631"/>
</dbReference>
<evidence type="ECO:0000313" key="3">
    <source>
        <dbReference type="EMBL" id="TCS94148.1"/>
    </source>
</evidence>
<dbReference type="OrthoDB" id="2317554at2"/>
<keyword evidence="1" id="KW-1133">Transmembrane helix</keyword>
<dbReference type="Pfam" id="PF03703">
    <property type="entry name" value="bPH_2"/>
    <property type="match status" value="3"/>
</dbReference>
<dbReference type="InterPro" id="IPR005182">
    <property type="entry name" value="YdbS-like_PH"/>
</dbReference>
<name>A0A4R3L569_9BACL</name>
<keyword evidence="1" id="KW-0812">Transmembrane</keyword>
<feature type="domain" description="YdbS-like PH" evidence="2">
    <location>
        <begin position="64"/>
        <end position="143"/>
    </location>
</feature>
<accession>A0A4R3L569</accession>